<evidence type="ECO:0000313" key="3">
    <source>
        <dbReference type="Proteomes" id="UP000593568"/>
    </source>
</evidence>
<evidence type="ECO:0000259" key="1">
    <source>
        <dbReference type="Pfam" id="PF13456"/>
    </source>
</evidence>
<feature type="non-terminal residue" evidence="2">
    <location>
        <position position="272"/>
    </location>
</feature>
<dbReference type="AlphaFoldDB" id="A0A7J9EGR5"/>
<dbReference type="CDD" id="cd06222">
    <property type="entry name" value="RNase_H_like"/>
    <property type="match status" value="1"/>
</dbReference>
<dbReference type="EMBL" id="JABEZW010000008">
    <property type="protein sequence ID" value="MBA0772252.1"/>
    <property type="molecule type" value="Genomic_DNA"/>
</dbReference>
<name>A0A7J9EGR5_9ROSI</name>
<dbReference type="GO" id="GO:0004523">
    <property type="term" value="F:RNA-DNA hybrid ribonuclease activity"/>
    <property type="evidence" value="ECO:0007669"/>
    <property type="project" value="InterPro"/>
</dbReference>
<dbReference type="Proteomes" id="UP000593568">
    <property type="component" value="Unassembled WGS sequence"/>
</dbReference>
<accession>A0A7J9EGR5</accession>
<protein>
    <recommendedName>
        <fullName evidence="1">RNase H type-1 domain-containing protein</fullName>
    </recommendedName>
</protein>
<dbReference type="PANTHER" id="PTHR47074">
    <property type="entry name" value="BNAC02G40300D PROTEIN"/>
    <property type="match status" value="1"/>
</dbReference>
<proteinExistence type="predicted"/>
<dbReference type="GO" id="GO:0003676">
    <property type="term" value="F:nucleic acid binding"/>
    <property type="evidence" value="ECO:0007669"/>
    <property type="project" value="InterPro"/>
</dbReference>
<feature type="domain" description="RNase H type-1" evidence="1">
    <location>
        <begin position="183"/>
        <end position="243"/>
    </location>
</feature>
<dbReference type="InterPro" id="IPR002156">
    <property type="entry name" value="RNaseH_domain"/>
</dbReference>
<sequence length="272" mass="31339">DENLFLVADLIEANNRIWKTELITRLFPPEIATAICCIPLSEYVDDDVPEVWRQVNLEWTLSGNHEDYWSWFTHLMRSSDTHACFTIAITIWGLWYARNRHVMEGKQQHALEISAKVISLVRELKEFRTKLPEARITMKQSWTPPTDPMLKLNFDTAFHAQSRQSSSGFVIRNAQGQVLGSGMNLVVEGDSRSTIVRITEMGRDRSAIGVYVEEIKQRARMFDKIVFRSVDRNANRVAHILAKARSTFNEDRFWVEDVPDMAVLVVKADCPI</sequence>
<dbReference type="InterPro" id="IPR052929">
    <property type="entry name" value="RNase_H-like_EbsB-rel"/>
</dbReference>
<evidence type="ECO:0000313" key="2">
    <source>
        <dbReference type="EMBL" id="MBA0772252.1"/>
    </source>
</evidence>
<dbReference type="Pfam" id="PF13456">
    <property type="entry name" value="RVT_3"/>
    <property type="match status" value="1"/>
</dbReference>
<feature type="non-terminal residue" evidence="2">
    <location>
        <position position="1"/>
    </location>
</feature>
<gene>
    <name evidence="2" type="ORF">Gotri_007663</name>
</gene>
<dbReference type="PANTHER" id="PTHR47074:SF61">
    <property type="entry name" value="RNASE H TYPE-1 DOMAIN-CONTAINING PROTEIN"/>
    <property type="match status" value="1"/>
</dbReference>
<comment type="caution">
    <text evidence="2">The sequence shown here is derived from an EMBL/GenBank/DDBJ whole genome shotgun (WGS) entry which is preliminary data.</text>
</comment>
<dbReference type="InterPro" id="IPR044730">
    <property type="entry name" value="RNase_H-like_dom_plant"/>
</dbReference>
<organism evidence="2 3">
    <name type="scientific">Gossypium trilobum</name>
    <dbReference type="NCBI Taxonomy" id="34281"/>
    <lineage>
        <taxon>Eukaryota</taxon>
        <taxon>Viridiplantae</taxon>
        <taxon>Streptophyta</taxon>
        <taxon>Embryophyta</taxon>
        <taxon>Tracheophyta</taxon>
        <taxon>Spermatophyta</taxon>
        <taxon>Magnoliopsida</taxon>
        <taxon>eudicotyledons</taxon>
        <taxon>Gunneridae</taxon>
        <taxon>Pentapetalae</taxon>
        <taxon>rosids</taxon>
        <taxon>malvids</taxon>
        <taxon>Malvales</taxon>
        <taxon>Malvaceae</taxon>
        <taxon>Malvoideae</taxon>
        <taxon>Gossypium</taxon>
    </lineage>
</organism>
<reference evidence="2 3" key="1">
    <citation type="journal article" date="2019" name="Genome Biol. Evol.">
        <title>Insights into the evolution of the New World diploid cottons (Gossypium, subgenus Houzingenia) based on genome sequencing.</title>
        <authorList>
            <person name="Grover C.E."/>
            <person name="Arick M.A. 2nd"/>
            <person name="Thrash A."/>
            <person name="Conover J.L."/>
            <person name="Sanders W.S."/>
            <person name="Peterson D.G."/>
            <person name="Frelichowski J.E."/>
            <person name="Scheffler J.A."/>
            <person name="Scheffler B.E."/>
            <person name="Wendel J.F."/>
        </authorList>
    </citation>
    <scope>NUCLEOTIDE SEQUENCE [LARGE SCALE GENOMIC DNA]</scope>
    <source>
        <strain evidence="2">8</strain>
        <tissue evidence="2">Leaf</tissue>
    </source>
</reference>
<keyword evidence="3" id="KW-1185">Reference proteome</keyword>